<evidence type="ECO:0000256" key="2">
    <source>
        <dbReference type="ARBA" id="ARBA00023125"/>
    </source>
</evidence>
<dbReference type="GO" id="GO:0003677">
    <property type="term" value="F:DNA binding"/>
    <property type="evidence" value="ECO:0007669"/>
    <property type="project" value="UniProtKB-KW"/>
</dbReference>
<dbReference type="SUPFAM" id="SSF48008">
    <property type="entry name" value="GntR ligand-binding domain-like"/>
    <property type="match status" value="1"/>
</dbReference>
<keyword evidence="3" id="KW-0804">Transcription</keyword>
<protein>
    <submittedName>
        <fullName evidence="5">DNA-binding transcriptional regulator, GntR family</fullName>
    </submittedName>
</protein>
<dbReference type="Proteomes" id="UP000192408">
    <property type="component" value="Unassembled WGS sequence"/>
</dbReference>
<dbReference type="Pfam" id="PF07729">
    <property type="entry name" value="FCD"/>
    <property type="match status" value="1"/>
</dbReference>
<evidence type="ECO:0000256" key="3">
    <source>
        <dbReference type="ARBA" id="ARBA00023163"/>
    </source>
</evidence>
<dbReference type="STRING" id="1122938.SAMN05660772_01361"/>
<feature type="domain" description="HTH gntR-type" evidence="4">
    <location>
        <begin position="8"/>
        <end position="75"/>
    </location>
</feature>
<dbReference type="PRINTS" id="PR00035">
    <property type="entry name" value="HTHGNTR"/>
</dbReference>
<dbReference type="Gene3D" id="1.10.10.10">
    <property type="entry name" value="Winged helix-like DNA-binding domain superfamily/Winged helix DNA-binding domain"/>
    <property type="match status" value="1"/>
</dbReference>
<dbReference type="InterPro" id="IPR036388">
    <property type="entry name" value="WH-like_DNA-bd_sf"/>
</dbReference>
<dbReference type="CDD" id="cd07377">
    <property type="entry name" value="WHTH_GntR"/>
    <property type="match status" value="1"/>
</dbReference>
<dbReference type="PROSITE" id="PS50949">
    <property type="entry name" value="HTH_GNTR"/>
    <property type="match status" value="1"/>
</dbReference>
<keyword evidence="1" id="KW-0805">Transcription regulation</keyword>
<dbReference type="SMART" id="SM00895">
    <property type="entry name" value="FCD"/>
    <property type="match status" value="1"/>
</dbReference>
<dbReference type="PANTHER" id="PTHR43537:SF45">
    <property type="entry name" value="GNTR FAMILY REGULATORY PROTEIN"/>
    <property type="match status" value="1"/>
</dbReference>
<organism evidence="5 6">
    <name type="scientific">Pasteurella testudinis DSM 23072</name>
    <dbReference type="NCBI Taxonomy" id="1122938"/>
    <lineage>
        <taxon>Bacteria</taxon>
        <taxon>Pseudomonadati</taxon>
        <taxon>Pseudomonadota</taxon>
        <taxon>Gammaproteobacteria</taxon>
        <taxon>Pasteurellales</taxon>
        <taxon>Pasteurellaceae</taxon>
        <taxon>Pasteurella</taxon>
    </lineage>
</organism>
<dbReference type="AlphaFoldDB" id="A0A1W1V828"/>
<dbReference type="InterPro" id="IPR008920">
    <property type="entry name" value="TF_FadR/GntR_C"/>
</dbReference>
<sequence>MAEQKVRESSREFAYRIIREMIVNMELAPGNKVSETELAALLGLSRTPIREALIDLEKSGAVKVISQKGTFISFIDPLLIEEARFLRLTLEKEVSALLCEDGYQKYLYLLEDNLKLQEFYLTNENYEKFLELDNEFHHLFFTITNKNNIYALMRGLNIHFDRARIFVFKNKPTLKTIEDHRNILNAIKNQDKVLVRKLIDQHLYQYVLDKDQFEKEYSHYFNQSDRQING</sequence>
<reference evidence="6" key="1">
    <citation type="submission" date="2017-04" db="EMBL/GenBank/DDBJ databases">
        <authorList>
            <person name="Varghese N."/>
            <person name="Submissions S."/>
        </authorList>
    </citation>
    <scope>NUCLEOTIDE SEQUENCE [LARGE SCALE GENOMIC DNA]</scope>
    <source>
        <strain evidence="6">DSM 23072</strain>
    </source>
</reference>
<evidence type="ECO:0000313" key="5">
    <source>
        <dbReference type="EMBL" id="SMB89627.1"/>
    </source>
</evidence>
<gene>
    <name evidence="5" type="ORF">SAMN05660772_01361</name>
</gene>
<keyword evidence="2 5" id="KW-0238">DNA-binding</keyword>
<evidence type="ECO:0000256" key="1">
    <source>
        <dbReference type="ARBA" id="ARBA00023015"/>
    </source>
</evidence>
<dbReference type="PANTHER" id="PTHR43537">
    <property type="entry name" value="TRANSCRIPTIONAL REGULATOR, GNTR FAMILY"/>
    <property type="match status" value="1"/>
</dbReference>
<dbReference type="SMART" id="SM00345">
    <property type="entry name" value="HTH_GNTR"/>
    <property type="match status" value="1"/>
</dbReference>
<evidence type="ECO:0000313" key="6">
    <source>
        <dbReference type="Proteomes" id="UP000192408"/>
    </source>
</evidence>
<dbReference type="InterPro" id="IPR036390">
    <property type="entry name" value="WH_DNA-bd_sf"/>
</dbReference>
<proteinExistence type="predicted"/>
<dbReference type="InterPro" id="IPR000524">
    <property type="entry name" value="Tscrpt_reg_HTH_GntR"/>
</dbReference>
<accession>A0A1W1V828</accession>
<name>A0A1W1V828_9PAST</name>
<dbReference type="GO" id="GO:0003700">
    <property type="term" value="F:DNA-binding transcription factor activity"/>
    <property type="evidence" value="ECO:0007669"/>
    <property type="project" value="InterPro"/>
</dbReference>
<keyword evidence="6" id="KW-1185">Reference proteome</keyword>
<dbReference type="RefSeq" id="WP_084257988.1">
    <property type="nucleotide sequence ID" value="NZ_FWWV01000067.1"/>
</dbReference>
<dbReference type="SUPFAM" id="SSF46785">
    <property type="entry name" value="Winged helix' DNA-binding domain"/>
    <property type="match status" value="1"/>
</dbReference>
<evidence type="ECO:0000259" key="4">
    <source>
        <dbReference type="PROSITE" id="PS50949"/>
    </source>
</evidence>
<dbReference type="Pfam" id="PF00392">
    <property type="entry name" value="GntR"/>
    <property type="match status" value="1"/>
</dbReference>
<dbReference type="InterPro" id="IPR011711">
    <property type="entry name" value="GntR_C"/>
</dbReference>
<dbReference type="EMBL" id="FWWV01000067">
    <property type="protein sequence ID" value="SMB89627.1"/>
    <property type="molecule type" value="Genomic_DNA"/>
</dbReference>
<dbReference type="Gene3D" id="1.20.120.530">
    <property type="entry name" value="GntR ligand-binding domain-like"/>
    <property type="match status" value="1"/>
</dbReference>